<protein>
    <submittedName>
        <fullName evidence="1">Uncharacterized protein</fullName>
    </submittedName>
</protein>
<gene>
    <name evidence="1" type="ORF">EV421DRAFT_1993963</name>
</gene>
<evidence type="ECO:0000313" key="2">
    <source>
        <dbReference type="Proteomes" id="UP001175226"/>
    </source>
</evidence>
<reference evidence="1" key="1">
    <citation type="submission" date="2023-06" db="EMBL/GenBank/DDBJ databases">
        <authorList>
            <consortium name="Lawrence Berkeley National Laboratory"/>
            <person name="Ahrendt S."/>
            <person name="Sahu N."/>
            <person name="Indic B."/>
            <person name="Wong-Bajracharya J."/>
            <person name="Merenyi Z."/>
            <person name="Ke H.-M."/>
            <person name="Monk M."/>
            <person name="Kocsube S."/>
            <person name="Drula E."/>
            <person name="Lipzen A."/>
            <person name="Balint B."/>
            <person name="Henrissat B."/>
            <person name="Andreopoulos B."/>
            <person name="Martin F.M."/>
            <person name="Harder C.B."/>
            <person name="Rigling D."/>
            <person name="Ford K.L."/>
            <person name="Foster G.D."/>
            <person name="Pangilinan J."/>
            <person name="Papanicolaou A."/>
            <person name="Barry K."/>
            <person name="LaButti K."/>
            <person name="Viragh M."/>
            <person name="Koriabine M."/>
            <person name="Yan M."/>
            <person name="Riley R."/>
            <person name="Champramary S."/>
            <person name="Plett K.L."/>
            <person name="Tsai I.J."/>
            <person name="Slot J."/>
            <person name="Sipos G."/>
            <person name="Plett J."/>
            <person name="Nagy L.G."/>
            <person name="Grigoriev I.V."/>
        </authorList>
    </citation>
    <scope>NUCLEOTIDE SEQUENCE</scope>
    <source>
        <strain evidence="1">FPL87.14</strain>
    </source>
</reference>
<keyword evidence="2" id="KW-1185">Reference proteome</keyword>
<dbReference type="Proteomes" id="UP001175226">
    <property type="component" value="Unassembled WGS sequence"/>
</dbReference>
<accession>A0AA39J265</accession>
<evidence type="ECO:0000313" key="1">
    <source>
        <dbReference type="EMBL" id="KAK0433887.1"/>
    </source>
</evidence>
<comment type="caution">
    <text evidence="1">The sequence shown here is derived from an EMBL/GenBank/DDBJ whole genome shotgun (WGS) entry which is preliminary data.</text>
</comment>
<organism evidence="1 2">
    <name type="scientific">Armillaria borealis</name>
    <dbReference type="NCBI Taxonomy" id="47425"/>
    <lineage>
        <taxon>Eukaryota</taxon>
        <taxon>Fungi</taxon>
        <taxon>Dikarya</taxon>
        <taxon>Basidiomycota</taxon>
        <taxon>Agaricomycotina</taxon>
        <taxon>Agaricomycetes</taxon>
        <taxon>Agaricomycetidae</taxon>
        <taxon>Agaricales</taxon>
        <taxon>Marasmiineae</taxon>
        <taxon>Physalacriaceae</taxon>
        <taxon>Armillaria</taxon>
    </lineage>
</organism>
<dbReference type="EMBL" id="JAUEPT010000076">
    <property type="protein sequence ID" value="KAK0433887.1"/>
    <property type="molecule type" value="Genomic_DNA"/>
</dbReference>
<proteinExistence type="predicted"/>
<dbReference type="AlphaFoldDB" id="A0AA39J265"/>
<name>A0AA39J265_9AGAR</name>
<sequence>MSYHAFRRRIHVSYEIHTIDKNLRPVTLTGDVIALTDSISKTVIYNWKTDGRAYLDDGGGSHHNRCFEVIFTPSTILVVRKHCIKLYTRPRLLHRQTLTPTAAYSFGWVAFVSAPTPALYNPLSVLIRTNNQSDNFRPLIKLHSLASFPPILTSNISSPWSSPKRQ</sequence>